<reference evidence="2 3" key="1">
    <citation type="submission" date="2017-06" db="EMBL/GenBank/DDBJ databases">
        <authorList>
            <person name="Kim H.J."/>
            <person name="Triplett B.A."/>
        </authorList>
    </citation>
    <scope>NUCLEOTIDE SEQUENCE [LARGE SCALE GENOMIC DNA]</scope>
    <source>
        <strain evidence="2 3">U15</strain>
    </source>
</reference>
<dbReference type="RefSeq" id="WP_245845210.1">
    <property type="nucleotide sequence ID" value="NZ_FZOT01000029.1"/>
</dbReference>
<accession>A0A239M037</accession>
<dbReference type="InterPro" id="IPR023606">
    <property type="entry name" value="CoA-Trfase_III_dom_1_sf"/>
</dbReference>
<keyword evidence="3" id="KW-1185">Reference proteome</keyword>
<dbReference type="SUPFAM" id="SSF89796">
    <property type="entry name" value="CoA-transferase family III (CaiB/BaiF)"/>
    <property type="match status" value="1"/>
</dbReference>
<evidence type="ECO:0000256" key="1">
    <source>
        <dbReference type="ARBA" id="ARBA00022679"/>
    </source>
</evidence>
<protein>
    <submittedName>
        <fullName evidence="2">Formyl-CoA transferase</fullName>
    </submittedName>
</protein>
<dbReference type="Pfam" id="PF02515">
    <property type="entry name" value="CoA_transf_3"/>
    <property type="match status" value="1"/>
</dbReference>
<dbReference type="Gene3D" id="3.40.50.10540">
    <property type="entry name" value="Crotonobetainyl-coa:carnitine coa-transferase, domain 1"/>
    <property type="match status" value="1"/>
</dbReference>
<sequence>MAGPLAGMRVIELAHIMSGPICGMMLADMGADVIKVEKTPDGDDSRRFAPVLECGESASFMIVNRNKRGIGLNLKTAGGREVLARLLKDADVVTENYRAGTMEKFGLGYEQIKEFNPGIIYCSISGFGRTGPFADKGGFDLIAQGMSGLMSMTGEEGRPPIKAGSPIADINAGILAALGIAAAYAEKLRTGRGQIVDTSLFEAGLHQMFWPAANYFGNGTILPKMGSANPTSTPYQAFQTRDGWINIGAANQANYERLVQTIGMPELAQDPRFKTNSDRMKNRPVLVELLTARLMTKTTDEWMVMFDEAGFPAGPVLDTPAALSHPQTLAREMIVETEHPAAGPVKGLGLPIRFSNGRSESRQPAPMLGQHTREVLLEIGYSDAEVAALGEANAVLLR</sequence>
<evidence type="ECO:0000313" key="2">
    <source>
        <dbReference type="EMBL" id="SNT36217.1"/>
    </source>
</evidence>
<gene>
    <name evidence="2" type="ORF">SAMN06265795_12919</name>
</gene>
<dbReference type="InterPro" id="IPR044855">
    <property type="entry name" value="CoA-Trfase_III_dom3_sf"/>
</dbReference>
<dbReference type="AlphaFoldDB" id="A0A239M037"/>
<evidence type="ECO:0000313" key="3">
    <source>
        <dbReference type="Proteomes" id="UP000198284"/>
    </source>
</evidence>
<dbReference type="InterPro" id="IPR050483">
    <property type="entry name" value="CoA-transferase_III_domain"/>
</dbReference>
<dbReference type="Proteomes" id="UP000198284">
    <property type="component" value="Unassembled WGS sequence"/>
</dbReference>
<dbReference type="EMBL" id="FZOT01000029">
    <property type="protein sequence ID" value="SNT36217.1"/>
    <property type="molecule type" value="Genomic_DNA"/>
</dbReference>
<organism evidence="2 3">
    <name type="scientific">Noviherbaspirillum humi</name>
    <dbReference type="NCBI Taxonomy" id="1688639"/>
    <lineage>
        <taxon>Bacteria</taxon>
        <taxon>Pseudomonadati</taxon>
        <taxon>Pseudomonadota</taxon>
        <taxon>Betaproteobacteria</taxon>
        <taxon>Burkholderiales</taxon>
        <taxon>Oxalobacteraceae</taxon>
        <taxon>Noviherbaspirillum</taxon>
    </lineage>
</organism>
<dbReference type="PANTHER" id="PTHR48207:SF4">
    <property type="entry name" value="BLL6097 PROTEIN"/>
    <property type="match status" value="1"/>
</dbReference>
<dbReference type="InterPro" id="IPR003673">
    <property type="entry name" value="CoA-Trfase_fam_III"/>
</dbReference>
<dbReference type="GO" id="GO:0008410">
    <property type="term" value="F:CoA-transferase activity"/>
    <property type="evidence" value="ECO:0007669"/>
    <property type="project" value="TreeGrafter"/>
</dbReference>
<proteinExistence type="predicted"/>
<name>A0A239M037_9BURK</name>
<keyword evidence="1 2" id="KW-0808">Transferase</keyword>
<dbReference type="Gene3D" id="3.30.1540.10">
    <property type="entry name" value="formyl-coa transferase, domain 3"/>
    <property type="match status" value="1"/>
</dbReference>
<dbReference type="PANTHER" id="PTHR48207">
    <property type="entry name" value="SUCCINATE--HYDROXYMETHYLGLUTARATE COA-TRANSFERASE"/>
    <property type="match status" value="1"/>
</dbReference>